<proteinExistence type="predicted"/>
<comment type="caution">
    <text evidence="2">The sequence shown here is derived from an EMBL/GenBank/DDBJ whole genome shotgun (WGS) entry which is preliminary data.</text>
</comment>
<dbReference type="PANTHER" id="PTHR31778">
    <property type="entry name" value="BUD SITE SELECTION PROTEIN RAX2"/>
    <property type="match status" value="1"/>
</dbReference>
<dbReference type="InterPro" id="IPR011043">
    <property type="entry name" value="Gal_Oxase/kelch_b-propeller"/>
</dbReference>
<dbReference type="EMBL" id="JAUQSX010000018">
    <property type="protein sequence ID" value="MDO7849557.1"/>
    <property type="molecule type" value="Genomic_DNA"/>
</dbReference>
<feature type="chain" id="PRO_5045919331" description="T9SS type A sorting domain-containing protein" evidence="1">
    <location>
        <begin position="24"/>
        <end position="870"/>
    </location>
</feature>
<feature type="signal peptide" evidence="1">
    <location>
        <begin position="1"/>
        <end position="23"/>
    </location>
</feature>
<dbReference type="SUPFAM" id="SSF50965">
    <property type="entry name" value="Galactose oxidase, central domain"/>
    <property type="match status" value="3"/>
</dbReference>
<evidence type="ECO:0008006" key="4">
    <source>
        <dbReference type="Google" id="ProtNLM"/>
    </source>
</evidence>
<keyword evidence="3" id="KW-1185">Reference proteome</keyword>
<dbReference type="PANTHER" id="PTHR31778:SF2">
    <property type="entry name" value="BUD SITE SELECTION PROTEIN RAX2"/>
    <property type="match status" value="1"/>
</dbReference>
<evidence type="ECO:0000256" key="1">
    <source>
        <dbReference type="SAM" id="SignalP"/>
    </source>
</evidence>
<dbReference type="RefSeq" id="WP_305014223.1">
    <property type="nucleotide sequence ID" value="NZ_JAUQSX010000018.1"/>
</dbReference>
<evidence type="ECO:0000313" key="3">
    <source>
        <dbReference type="Proteomes" id="UP001167796"/>
    </source>
</evidence>
<gene>
    <name evidence="2" type="ORF">Q5H92_24555</name>
</gene>
<dbReference type="Proteomes" id="UP001167796">
    <property type="component" value="Unassembled WGS sequence"/>
</dbReference>
<accession>A0ABT9AJJ9</accession>
<evidence type="ECO:0000313" key="2">
    <source>
        <dbReference type="EMBL" id="MDO7849557.1"/>
    </source>
</evidence>
<name>A0ABT9AJJ9_9BACT</name>
<reference evidence="2" key="1">
    <citation type="submission" date="2023-07" db="EMBL/GenBank/DDBJ databases">
        <authorList>
            <person name="Kim M.K."/>
        </authorList>
    </citation>
    <scope>NUCLEOTIDE SEQUENCE</scope>
    <source>
        <strain evidence="2">M29</strain>
    </source>
</reference>
<protein>
    <recommendedName>
        <fullName evidence="4">T9SS type A sorting domain-containing protein</fullName>
    </recommendedName>
</protein>
<sequence>MKKPLRYLLLLLLALGLTCPAHATAPPAAGHSLSLALNPDGTLRAGVKGSFDAHNFRMSTAPDGRPVFRPAGTTGTGDERWADGFGLPNGVDGSVNVVLQAGTDMYIGGSFSFVATSNAGGVAANFVAKWNGTTWTSLGTGPGNGVDNTVSALALAGNGDLYVGGLISRAGGVAVNGVAKWNGTTWSPLGTGLTDSGGLPGVGQALVVAGNGDLYAGGRFAQAGGGPASNIARWNGTAWSPLGLGAGVTNRNEQVNALALAANGDVYAGGTFSQAGGVAANNIAKWNGTAWSGLGAGVNGAVSTLAVAGSGDVYVGGSFTQAGGGAASNVARWNGTAWSPLGTGLDAPVRVLLVAGNGDVYAGGNFTQAGGVAANYVARWNGTAWSRLGTGAGLNNAVSALVLASNGDVYAGGFFIKADGIPASAMAVWNGTAWSSLGLGTGNGVYGGVYAVAVAGNGDVYVGGSFTQVGSVAANNIAKWNGTAWSPLGTGTAYGSSLGNILALALASNGDLYVGGNITQAGGVAAYFVAKWNGTAWSPLGAGMAPLNTAGAVLALAVAGNGDVYAGGRFTQAGGVTANRVAKWNGSVWSALGTGFADRNDVVNALAIASNGDVYAGGSFTQTGGVTTANVAKWNGTAWSPLGAGVNATVWALATAGNGDVYAGGQFTAAGGGAANAIAKWNGTTWSPLGTGLTSGGFTGFVGALTVASNGDVYAGGNFAQAGAGTANNVAKWNGTTWSSLGTGLSNTVSSVALGATGKLHAGGSFAATGDASKLMSRFAIYDPNAPLAAAAAQAAPAAQLFPNPAHGAATLRLPAGAPRLPLTLANALGQVLRRYPAPATAEAVLDLRGLPVGAYIVRCGEFSQRLVVE</sequence>
<organism evidence="2 3">
    <name type="scientific">Hymenobacter mellowenesis</name>
    <dbReference type="NCBI Taxonomy" id="3063995"/>
    <lineage>
        <taxon>Bacteria</taxon>
        <taxon>Pseudomonadati</taxon>
        <taxon>Bacteroidota</taxon>
        <taxon>Cytophagia</taxon>
        <taxon>Cytophagales</taxon>
        <taxon>Hymenobacteraceae</taxon>
        <taxon>Hymenobacter</taxon>
    </lineage>
</organism>
<keyword evidence="1" id="KW-0732">Signal</keyword>